<dbReference type="PROSITE" id="PS50270">
    <property type="entry name" value="NGF_2"/>
    <property type="match status" value="1"/>
</dbReference>
<dbReference type="PANTHER" id="PTHR11589">
    <property type="entry name" value="NERVE GROWTH FACTOR NGF -RELATED"/>
    <property type="match status" value="1"/>
</dbReference>
<gene>
    <name evidence="5" type="primary">SWPV1-089</name>
</gene>
<dbReference type="EMBL" id="KX857216">
    <property type="protein sequence ID" value="ARF02692.1"/>
    <property type="molecule type" value="Genomic_DNA"/>
</dbReference>
<accession>A0A1V0S7U4</accession>
<dbReference type="Proteomes" id="UP000315116">
    <property type="component" value="Segment"/>
</dbReference>
<evidence type="ECO:0000313" key="6">
    <source>
        <dbReference type="Proteomes" id="UP000315116"/>
    </source>
</evidence>
<organism evidence="5 6">
    <name type="scientific">Shearwaterpox virus</name>
    <dbReference type="NCBI Taxonomy" id="1974596"/>
    <lineage>
        <taxon>Viruses</taxon>
        <taxon>Varidnaviria</taxon>
        <taxon>Bamfordvirae</taxon>
        <taxon>Nucleocytoviricota</taxon>
        <taxon>Pokkesviricetes</taxon>
        <taxon>Chitovirales</taxon>
        <taxon>Poxviridae</taxon>
        <taxon>Chordopoxvirinae</taxon>
        <taxon>Avipoxvirus</taxon>
        <taxon>Avipoxvirus canarypox</taxon>
        <taxon>Canarypox virus</taxon>
    </lineage>
</organism>
<keyword evidence="3" id="KW-1015">Disulfide bond</keyword>
<dbReference type="Gene3D" id="2.10.90.10">
    <property type="entry name" value="Cystine-knot cytokines"/>
    <property type="match status" value="1"/>
</dbReference>
<name>A0A1V0S7U4_CNPV</name>
<dbReference type="SMART" id="SM00140">
    <property type="entry name" value="NGF"/>
    <property type="match status" value="1"/>
</dbReference>
<dbReference type="InterPro" id="IPR020408">
    <property type="entry name" value="Nerve_growth_factor-like"/>
</dbReference>
<dbReference type="InterPro" id="IPR019846">
    <property type="entry name" value="Nerve_growth_factor_CS"/>
</dbReference>
<sequence>MNYTRNCRRIVILVLLITLSLSEPVYEKNPESINKLLDTSRVIFSDINPEHVINKRDTSNTNHLSIGSNNKDEGIYLACESTTTWVANKTNVYDRNGVKKELVNEIYHNNKKYQQYLSETKCIEYPAISGCLGIDTRFWESYCSTSHSFVNAIVLNNGVASWDYIRMDTSCVCVVQMKCKNNTVSI</sequence>
<dbReference type="GO" id="GO:0005163">
    <property type="term" value="F:nerve growth factor receptor binding"/>
    <property type="evidence" value="ECO:0007669"/>
    <property type="project" value="TreeGrafter"/>
</dbReference>
<dbReference type="InterPro" id="IPR029034">
    <property type="entry name" value="Cystine-knot_cytokine"/>
</dbReference>
<proteinExistence type="predicted"/>
<dbReference type="SUPFAM" id="SSF57501">
    <property type="entry name" value="Cystine-knot cytokines"/>
    <property type="match status" value="1"/>
</dbReference>
<dbReference type="PRINTS" id="PR00268">
    <property type="entry name" value="NGF"/>
</dbReference>
<keyword evidence="2" id="KW-0964">Secreted</keyword>
<evidence type="ECO:0000313" key="5">
    <source>
        <dbReference type="EMBL" id="ARF02692.1"/>
    </source>
</evidence>
<dbReference type="Pfam" id="PF00243">
    <property type="entry name" value="NGF"/>
    <property type="match status" value="1"/>
</dbReference>
<evidence type="ECO:0000259" key="4">
    <source>
        <dbReference type="SMART" id="SM00140"/>
    </source>
</evidence>
<reference evidence="5 6" key="1">
    <citation type="journal article" date="2017" name="BMC Genomics">
        <title>Genomic characterization of two novel pathogenic avipoxviruses isolated from pacific shearwaters (Ardenna spp.).</title>
        <authorList>
            <person name="Sarker S."/>
            <person name="Das S."/>
            <person name="Lavers J.L."/>
            <person name="Hutton I."/>
            <person name="Helbig K."/>
            <person name="Imbery J."/>
            <person name="Upton C."/>
            <person name="Raidal S.R."/>
        </authorList>
    </citation>
    <scope>NUCLEOTIDE SEQUENCE [LARGE SCALE GENOMIC DNA]</scope>
    <source>
        <strain evidence="5 6">SWPV-1</strain>
    </source>
</reference>
<comment type="subcellular location">
    <subcellularLocation>
        <location evidence="1">Secreted</location>
    </subcellularLocation>
</comment>
<dbReference type="GO" id="GO:0008083">
    <property type="term" value="F:growth factor activity"/>
    <property type="evidence" value="ECO:0007669"/>
    <property type="project" value="TreeGrafter"/>
</dbReference>
<dbReference type="GO" id="GO:0038180">
    <property type="term" value="P:nerve growth factor signaling pathway"/>
    <property type="evidence" value="ECO:0007669"/>
    <property type="project" value="TreeGrafter"/>
</dbReference>
<evidence type="ECO:0000256" key="3">
    <source>
        <dbReference type="ARBA" id="ARBA00023157"/>
    </source>
</evidence>
<feature type="domain" description="Nerve growth factor-related" evidence="4">
    <location>
        <begin position="71"/>
        <end position="174"/>
    </location>
</feature>
<evidence type="ECO:0000256" key="1">
    <source>
        <dbReference type="ARBA" id="ARBA00004613"/>
    </source>
</evidence>
<evidence type="ECO:0000256" key="2">
    <source>
        <dbReference type="ARBA" id="ARBA00022525"/>
    </source>
</evidence>
<dbReference type="InterPro" id="IPR002072">
    <property type="entry name" value="Nerve_growth_factor-rel"/>
</dbReference>
<protein>
    <submittedName>
        <fullName evidence="5">SWPV1-089</fullName>
    </submittedName>
</protein>
<dbReference type="PROSITE" id="PS00248">
    <property type="entry name" value="NGF_1"/>
    <property type="match status" value="1"/>
</dbReference>
<dbReference type="GO" id="GO:0005615">
    <property type="term" value="C:extracellular space"/>
    <property type="evidence" value="ECO:0007669"/>
    <property type="project" value="TreeGrafter"/>
</dbReference>
<dbReference type="PANTHER" id="PTHR11589:SF10">
    <property type="entry name" value="BETA-NERVE GROWTH FACTOR"/>
    <property type="match status" value="1"/>
</dbReference>
<dbReference type="GO" id="GO:0007169">
    <property type="term" value="P:cell surface receptor protein tyrosine kinase signaling pathway"/>
    <property type="evidence" value="ECO:0007669"/>
    <property type="project" value="TreeGrafter"/>
</dbReference>